<reference evidence="10 11" key="1">
    <citation type="journal article" date="2016" name="Nat. Commun.">
        <title>Thousands of microbial genomes shed light on interconnected biogeochemical processes in an aquifer system.</title>
        <authorList>
            <person name="Anantharaman K."/>
            <person name="Brown C.T."/>
            <person name="Hug L.A."/>
            <person name="Sharon I."/>
            <person name="Castelle C.J."/>
            <person name="Probst A.J."/>
            <person name="Thomas B.C."/>
            <person name="Singh A."/>
            <person name="Wilkins M.J."/>
            <person name="Karaoz U."/>
            <person name="Brodie E.L."/>
            <person name="Williams K.H."/>
            <person name="Hubbard S.S."/>
            <person name="Banfield J.F."/>
        </authorList>
    </citation>
    <scope>NUCLEOTIDE SEQUENCE [LARGE SCALE GENOMIC DNA]</scope>
</reference>
<evidence type="ECO:0000259" key="9">
    <source>
        <dbReference type="Pfam" id="PF06750"/>
    </source>
</evidence>
<protein>
    <recommendedName>
        <fullName evidence="12">Prepilin peptidase</fullName>
    </recommendedName>
</protein>
<feature type="transmembrane region" description="Helical" evidence="7">
    <location>
        <begin position="135"/>
        <end position="152"/>
    </location>
</feature>
<accession>A0A1G2RB95</accession>
<gene>
    <name evidence="10" type="ORF">A3F15_01735</name>
</gene>
<dbReference type="InterPro" id="IPR010627">
    <property type="entry name" value="Prepilin_pept_A24_N"/>
</dbReference>
<dbReference type="AlphaFoldDB" id="A0A1G2RB95"/>
<dbReference type="GO" id="GO:0005886">
    <property type="term" value="C:plasma membrane"/>
    <property type="evidence" value="ECO:0007669"/>
    <property type="project" value="UniProtKB-SubCell"/>
</dbReference>
<evidence type="ECO:0000256" key="2">
    <source>
        <dbReference type="ARBA" id="ARBA00005801"/>
    </source>
</evidence>
<dbReference type="Gene3D" id="1.20.120.1220">
    <property type="match status" value="1"/>
</dbReference>
<keyword evidence="4 7" id="KW-0812">Transmembrane</keyword>
<dbReference type="InterPro" id="IPR000045">
    <property type="entry name" value="Prepilin_IV_endopep_pep"/>
</dbReference>
<proteinExistence type="inferred from homology"/>
<organism evidence="10 11">
    <name type="scientific">Candidatus Wildermuthbacteria bacterium RIFCSPHIGHO2_12_FULL_40_12</name>
    <dbReference type="NCBI Taxonomy" id="1802457"/>
    <lineage>
        <taxon>Bacteria</taxon>
        <taxon>Candidatus Wildermuthiibacteriota</taxon>
    </lineage>
</organism>
<dbReference type="Pfam" id="PF01478">
    <property type="entry name" value="Peptidase_A24"/>
    <property type="match status" value="1"/>
</dbReference>
<dbReference type="PANTHER" id="PTHR30487:SF0">
    <property type="entry name" value="PREPILIN LEADER PEPTIDASE_N-METHYLTRANSFERASE-RELATED"/>
    <property type="match status" value="1"/>
</dbReference>
<dbReference type="Proteomes" id="UP000177078">
    <property type="component" value="Unassembled WGS sequence"/>
</dbReference>
<dbReference type="Pfam" id="PF06750">
    <property type="entry name" value="A24_N_bact"/>
    <property type="match status" value="1"/>
</dbReference>
<evidence type="ECO:0000259" key="8">
    <source>
        <dbReference type="Pfam" id="PF01478"/>
    </source>
</evidence>
<name>A0A1G2RB95_9BACT</name>
<comment type="caution">
    <text evidence="10">The sequence shown here is derived from an EMBL/GenBank/DDBJ whole genome shotgun (WGS) entry which is preliminary data.</text>
</comment>
<dbReference type="PANTHER" id="PTHR30487">
    <property type="entry name" value="TYPE 4 PREPILIN-LIKE PROTEINS LEADER PEPTIDE-PROCESSING ENZYME"/>
    <property type="match status" value="1"/>
</dbReference>
<evidence type="ECO:0008006" key="12">
    <source>
        <dbReference type="Google" id="ProtNLM"/>
    </source>
</evidence>
<evidence type="ECO:0000313" key="11">
    <source>
        <dbReference type="Proteomes" id="UP000177078"/>
    </source>
</evidence>
<evidence type="ECO:0000256" key="7">
    <source>
        <dbReference type="SAM" id="Phobius"/>
    </source>
</evidence>
<evidence type="ECO:0000256" key="4">
    <source>
        <dbReference type="ARBA" id="ARBA00022692"/>
    </source>
</evidence>
<feature type="domain" description="Prepilin peptidase A24 N-terminal" evidence="9">
    <location>
        <begin position="12"/>
        <end position="92"/>
    </location>
</feature>
<evidence type="ECO:0000313" key="10">
    <source>
        <dbReference type="EMBL" id="OHA70007.1"/>
    </source>
</evidence>
<keyword evidence="6 7" id="KW-0472">Membrane</keyword>
<comment type="similarity">
    <text evidence="2">Belongs to the peptidase A24 family.</text>
</comment>
<feature type="transmembrane region" description="Helical" evidence="7">
    <location>
        <begin position="205"/>
        <end position="238"/>
    </location>
</feature>
<evidence type="ECO:0000256" key="6">
    <source>
        <dbReference type="ARBA" id="ARBA00023136"/>
    </source>
</evidence>
<feature type="transmembrane region" description="Helical" evidence="7">
    <location>
        <begin position="104"/>
        <end position="123"/>
    </location>
</feature>
<dbReference type="GO" id="GO:0004190">
    <property type="term" value="F:aspartic-type endopeptidase activity"/>
    <property type="evidence" value="ECO:0007669"/>
    <property type="project" value="InterPro"/>
</dbReference>
<feature type="transmembrane region" description="Helical" evidence="7">
    <location>
        <begin position="250"/>
        <end position="273"/>
    </location>
</feature>
<feature type="transmembrane region" description="Helical" evidence="7">
    <location>
        <begin position="6"/>
        <end position="27"/>
    </location>
</feature>
<evidence type="ECO:0000256" key="3">
    <source>
        <dbReference type="ARBA" id="ARBA00022475"/>
    </source>
</evidence>
<keyword evidence="5 7" id="KW-1133">Transmembrane helix</keyword>
<keyword evidence="3" id="KW-1003">Cell membrane</keyword>
<feature type="domain" description="Prepilin type IV endopeptidase peptidase" evidence="8">
    <location>
        <begin position="112"/>
        <end position="234"/>
    </location>
</feature>
<evidence type="ECO:0000256" key="1">
    <source>
        <dbReference type="ARBA" id="ARBA00004651"/>
    </source>
</evidence>
<feature type="transmembrane region" description="Helical" evidence="7">
    <location>
        <begin position="172"/>
        <end position="193"/>
    </location>
</feature>
<sequence length="277" mass="31703">MYVFHYFIPFVSGLVIGSFLNCVIYRLEKEESFLKGRSYCPNCKHILNWQDLIPVVSFLWLKGQCRYCQKPISWQYPMVELATGLMFLLIFLASRDLAQPDNFLLFNTVYLWVLTSLLIVIFVYDLRHYIIPDSIVYPGIIIAVLYRLFGIWNFGNWDICLLAQFWCGGEFWVYDLGFSILPAFVLLAIILFSGGRWMGMGDFKLAILMGLILGWPNILFALFSAFSLGAIIGLGLIATKKKGLKSEIPFGPFLITGTFLALFWGQSAIDWYLGLIL</sequence>
<feature type="transmembrane region" description="Helical" evidence="7">
    <location>
        <begin position="74"/>
        <end position="92"/>
    </location>
</feature>
<dbReference type="GO" id="GO:0006465">
    <property type="term" value="P:signal peptide processing"/>
    <property type="evidence" value="ECO:0007669"/>
    <property type="project" value="TreeGrafter"/>
</dbReference>
<dbReference type="EMBL" id="MHUC01000040">
    <property type="protein sequence ID" value="OHA70007.1"/>
    <property type="molecule type" value="Genomic_DNA"/>
</dbReference>
<dbReference type="InterPro" id="IPR050882">
    <property type="entry name" value="Prepilin_peptidase/N-MTase"/>
</dbReference>
<comment type="subcellular location">
    <subcellularLocation>
        <location evidence="1">Cell membrane</location>
        <topology evidence="1">Multi-pass membrane protein</topology>
    </subcellularLocation>
</comment>
<dbReference type="STRING" id="1802457.A3F15_01735"/>
<evidence type="ECO:0000256" key="5">
    <source>
        <dbReference type="ARBA" id="ARBA00022989"/>
    </source>
</evidence>